<keyword evidence="3" id="KW-1185">Reference proteome</keyword>
<dbReference type="InterPro" id="IPR036388">
    <property type="entry name" value="WH-like_DNA-bd_sf"/>
</dbReference>
<comment type="caution">
    <text evidence="2">The sequence shown here is derived from an EMBL/GenBank/DDBJ whole genome shotgun (WGS) entry which is preliminary data.</text>
</comment>
<dbReference type="Gene3D" id="1.10.10.10">
    <property type="entry name" value="Winged helix-like DNA-binding domain superfamily/Winged helix DNA-binding domain"/>
    <property type="match status" value="1"/>
</dbReference>
<organism evidence="2 3">
    <name type="scientific">Streptomyces luteosporeus</name>
    <dbReference type="NCBI Taxonomy" id="173856"/>
    <lineage>
        <taxon>Bacteria</taxon>
        <taxon>Bacillati</taxon>
        <taxon>Actinomycetota</taxon>
        <taxon>Actinomycetes</taxon>
        <taxon>Kitasatosporales</taxon>
        <taxon>Streptomycetaceae</taxon>
        <taxon>Streptomyces</taxon>
    </lineage>
</organism>
<dbReference type="InterPro" id="IPR016032">
    <property type="entry name" value="Sig_transdc_resp-reg_C-effctor"/>
</dbReference>
<name>A0ABN3U1X5_9ACTN</name>
<dbReference type="SMART" id="SM00421">
    <property type="entry name" value="HTH_LUXR"/>
    <property type="match status" value="1"/>
</dbReference>
<evidence type="ECO:0000313" key="2">
    <source>
        <dbReference type="EMBL" id="GAA2722792.1"/>
    </source>
</evidence>
<proteinExistence type="predicted"/>
<evidence type="ECO:0000313" key="3">
    <source>
        <dbReference type="Proteomes" id="UP001500886"/>
    </source>
</evidence>
<dbReference type="SUPFAM" id="SSF46894">
    <property type="entry name" value="C-terminal effector domain of the bipartite response regulators"/>
    <property type="match status" value="1"/>
</dbReference>
<dbReference type="InterPro" id="IPR000792">
    <property type="entry name" value="Tscrpt_reg_LuxR_C"/>
</dbReference>
<reference evidence="2 3" key="1">
    <citation type="journal article" date="2019" name="Int. J. Syst. Evol. Microbiol.">
        <title>The Global Catalogue of Microorganisms (GCM) 10K type strain sequencing project: providing services to taxonomists for standard genome sequencing and annotation.</title>
        <authorList>
            <consortium name="The Broad Institute Genomics Platform"/>
            <consortium name="The Broad Institute Genome Sequencing Center for Infectious Disease"/>
            <person name="Wu L."/>
            <person name="Ma J."/>
        </authorList>
    </citation>
    <scope>NUCLEOTIDE SEQUENCE [LARGE SCALE GENOMIC DNA]</scope>
    <source>
        <strain evidence="2 3">JCM 4542</strain>
    </source>
</reference>
<feature type="domain" description="HTH luxR-type" evidence="1">
    <location>
        <begin position="156"/>
        <end position="213"/>
    </location>
</feature>
<evidence type="ECO:0000259" key="1">
    <source>
        <dbReference type="SMART" id="SM00421"/>
    </source>
</evidence>
<dbReference type="Proteomes" id="UP001500886">
    <property type="component" value="Unassembled WGS sequence"/>
</dbReference>
<sequence length="240" mass="25085">MLDSVGRGAVRQAPHGECPVARPVRAGAVEVVTGADAVVRRLLGLRSGAVNEVCAMVADGRGVLTDGPTGGGAVPRRIVVDSAAVHVPEDAGRLRVVDRIPAEVVIADRSTALVRLAAGDAAAAALLVRGGPLLDRLVGLFEDAWRAGRPPRPDDAHGPDPMDLAVLSLLLDGLTDASVAKQLGLGLRTVQRRVKRLMELAGVTTRLQLGWYAAERGWARGPAPRKGRGELRDRPPTACS</sequence>
<accession>A0ABN3U1X5</accession>
<gene>
    <name evidence="2" type="ORF">GCM10010315_48770</name>
</gene>
<dbReference type="EMBL" id="BAAASL010000021">
    <property type="protein sequence ID" value="GAA2722792.1"/>
    <property type="molecule type" value="Genomic_DNA"/>
</dbReference>
<protein>
    <recommendedName>
        <fullName evidence="1">HTH luxR-type domain-containing protein</fullName>
    </recommendedName>
</protein>